<dbReference type="EMBL" id="FTOP01000004">
    <property type="protein sequence ID" value="SIS76858.1"/>
    <property type="molecule type" value="Genomic_DNA"/>
</dbReference>
<accession>A0A1N7LSM3</accession>
<organism evidence="8 9">
    <name type="scientific">Belliella pelovolcani</name>
    <dbReference type="NCBI Taxonomy" id="529505"/>
    <lineage>
        <taxon>Bacteria</taxon>
        <taxon>Pseudomonadati</taxon>
        <taxon>Bacteroidota</taxon>
        <taxon>Cytophagia</taxon>
        <taxon>Cytophagales</taxon>
        <taxon>Cyclobacteriaceae</taxon>
        <taxon>Belliella</taxon>
    </lineage>
</organism>
<dbReference type="InterPro" id="IPR004107">
    <property type="entry name" value="Integrase_SAM-like_N"/>
</dbReference>
<comment type="similarity">
    <text evidence="1">Belongs to the 'phage' integrase family.</text>
</comment>
<dbReference type="InterPro" id="IPR010998">
    <property type="entry name" value="Integrase_recombinase_N"/>
</dbReference>
<dbReference type="PROSITE" id="PS51898">
    <property type="entry name" value="TYR_RECOMBINASE"/>
    <property type="match status" value="1"/>
</dbReference>
<evidence type="ECO:0000259" key="6">
    <source>
        <dbReference type="PROSITE" id="PS51898"/>
    </source>
</evidence>
<evidence type="ECO:0000256" key="3">
    <source>
        <dbReference type="ARBA" id="ARBA00023125"/>
    </source>
</evidence>
<dbReference type="Gene3D" id="1.10.443.10">
    <property type="entry name" value="Intergrase catalytic core"/>
    <property type="match status" value="1"/>
</dbReference>
<evidence type="ECO:0000259" key="7">
    <source>
        <dbReference type="PROSITE" id="PS51900"/>
    </source>
</evidence>
<dbReference type="PANTHER" id="PTHR30349">
    <property type="entry name" value="PHAGE INTEGRASE-RELATED"/>
    <property type="match status" value="1"/>
</dbReference>
<dbReference type="InterPro" id="IPR002104">
    <property type="entry name" value="Integrase_catalytic"/>
</dbReference>
<dbReference type="InterPro" id="IPR013762">
    <property type="entry name" value="Integrase-like_cat_sf"/>
</dbReference>
<dbReference type="GO" id="GO:0015074">
    <property type="term" value="P:DNA integration"/>
    <property type="evidence" value="ECO:0007669"/>
    <property type="project" value="UniProtKB-KW"/>
</dbReference>
<dbReference type="InterPro" id="IPR044068">
    <property type="entry name" value="CB"/>
</dbReference>
<gene>
    <name evidence="8" type="ORF">SAMN05421761_10487</name>
</gene>
<dbReference type="AlphaFoldDB" id="A0A1N7LSM3"/>
<sequence length="368" mass="43460">MKKLDLKNDCIGKNPIIRIEFPYDFELKELVKQFPGCNWDIKKKVWWVSYADNRLTELITFFKGKVWLDYSQLKKVEIPKAQPVLPPLIASLEIEINKFEDWMRNKRYSESTIKTYKDAVIIFLRFLENKAIVEIENEDLEKFNKEYILARGYSSSYQNQVVNGIKLFFQNRRGIKFNPEIVYRPKREKLLPNVLSKEEVKSILDSHQNLKHRAMLCLIYSCGLRRGELLNLKIMDIDSKRNILIIRQTKGKKDRVVPLSPKIIELLREYFKAYKPTIYLFEGHKSQGKYSEKSLESVLKQALVKSGIKKPVTLHWLRHSYATHLLERGTDLRHIQELLGHNSSKTTEIYTHVSIRSLQKVWSPFDDL</sequence>
<dbReference type="Proteomes" id="UP000186026">
    <property type="component" value="Unassembled WGS sequence"/>
</dbReference>
<evidence type="ECO:0000256" key="1">
    <source>
        <dbReference type="ARBA" id="ARBA00008857"/>
    </source>
</evidence>
<keyword evidence="4" id="KW-0233">DNA recombination</keyword>
<evidence type="ECO:0000313" key="9">
    <source>
        <dbReference type="Proteomes" id="UP000186026"/>
    </source>
</evidence>
<name>A0A1N7LSM3_9BACT</name>
<dbReference type="GO" id="GO:0003677">
    <property type="term" value="F:DNA binding"/>
    <property type="evidence" value="ECO:0007669"/>
    <property type="project" value="UniProtKB-UniRule"/>
</dbReference>
<proteinExistence type="inferred from homology"/>
<evidence type="ECO:0000256" key="2">
    <source>
        <dbReference type="ARBA" id="ARBA00022908"/>
    </source>
</evidence>
<dbReference type="OrthoDB" id="9801717at2"/>
<feature type="domain" description="Core-binding (CB)" evidence="7">
    <location>
        <begin position="90"/>
        <end position="173"/>
    </location>
</feature>
<evidence type="ECO:0000313" key="8">
    <source>
        <dbReference type="EMBL" id="SIS76858.1"/>
    </source>
</evidence>
<keyword evidence="2" id="KW-0229">DNA integration</keyword>
<dbReference type="STRING" id="529505.SAMN05421761_10487"/>
<dbReference type="Pfam" id="PF13495">
    <property type="entry name" value="Phage_int_SAM_4"/>
    <property type="match status" value="1"/>
</dbReference>
<evidence type="ECO:0000256" key="5">
    <source>
        <dbReference type="PROSITE-ProRule" id="PRU01248"/>
    </source>
</evidence>
<dbReference type="InterPro" id="IPR011010">
    <property type="entry name" value="DNA_brk_join_enz"/>
</dbReference>
<dbReference type="Pfam" id="PF00589">
    <property type="entry name" value="Phage_integrase"/>
    <property type="match status" value="1"/>
</dbReference>
<keyword evidence="3 5" id="KW-0238">DNA-binding</keyword>
<dbReference type="Gene3D" id="1.10.150.130">
    <property type="match status" value="1"/>
</dbReference>
<feature type="domain" description="Tyr recombinase" evidence="6">
    <location>
        <begin position="190"/>
        <end position="363"/>
    </location>
</feature>
<dbReference type="PROSITE" id="PS51900">
    <property type="entry name" value="CB"/>
    <property type="match status" value="1"/>
</dbReference>
<dbReference type="PANTHER" id="PTHR30349:SF64">
    <property type="entry name" value="PROPHAGE INTEGRASE INTD-RELATED"/>
    <property type="match status" value="1"/>
</dbReference>
<keyword evidence="9" id="KW-1185">Reference proteome</keyword>
<evidence type="ECO:0000256" key="4">
    <source>
        <dbReference type="ARBA" id="ARBA00023172"/>
    </source>
</evidence>
<dbReference type="GO" id="GO:0006310">
    <property type="term" value="P:DNA recombination"/>
    <property type="evidence" value="ECO:0007669"/>
    <property type="project" value="UniProtKB-KW"/>
</dbReference>
<dbReference type="InterPro" id="IPR050090">
    <property type="entry name" value="Tyrosine_recombinase_XerCD"/>
</dbReference>
<protein>
    <submittedName>
        <fullName evidence="8">Site-specific recombinase XerD</fullName>
    </submittedName>
</protein>
<dbReference type="SUPFAM" id="SSF56349">
    <property type="entry name" value="DNA breaking-rejoining enzymes"/>
    <property type="match status" value="1"/>
</dbReference>
<dbReference type="RefSeq" id="WP_076499665.1">
    <property type="nucleotide sequence ID" value="NZ_FTOP01000004.1"/>
</dbReference>
<reference evidence="9" key="1">
    <citation type="submission" date="2017-01" db="EMBL/GenBank/DDBJ databases">
        <authorList>
            <person name="Varghese N."/>
            <person name="Submissions S."/>
        </authorList>
    </citation>
    <scope>NUCLEOTIDE SEQUENCE [LARGE SCALE GENOMIC DNA]</scope>
    <source>
        <strain evidence="9">DSM 46698</strain>
    </source>
</reference>
<dbReference type="NCBIfam" id="NF040815">
    <property type="entry name" value="recomb_XerA_Arch"/>
    <property type="match status" value="1"/>
</dbReference>